<proteinExistence type="predicted"/>
<feature type="non-terminal residue" evidence="1">
    <location>
        <position position="72"/>
    </location>
</feature>
<keyword evidence="2" id="KW-1185">Reference proteome</keyword>
<evidence type="ECO:0000313" key="2">
    <source>
        <dbReference type="Proteomes" id="UP000789525"/>
    </source>
</evidence>
<gene>
    <name evidence="1" type="ORF">ACOLOM_LOCUS12441</name>
</gene>
<name>A0ACA9QCT0_9GLOM</name>
<protein>
    <submittedName>
        <fullName evidence="1">13742_t:CDS:1</fullName>
    </submittedName>
</protein>
<dbReference type="Proteomes" id="UP000789525">
    <property type="component" value="Unassembled WGS sequence"/>
</dbReference>
<reference evidence="1" key="1">
    <citation type="submission" date="2021-06" db="EMBL/GenBank/DDBJ databases">
        <authorList>
            <person name="Kallberg Y."/>
            <person name="Tangrot J."/>
            <person name="Rosling A."/>
        </authorList>
    </citation>
    <scope>NUCLEOTIDE SEQUENCE</scope>
    <source>
        <strain evidence="1">CL356</strain>
    </source>
</reference>
<sequence length="72" mass="7744">RVDVQNGNSEGVEETKLDPELYLLSPTPPSALVDCAPPQEPNRSETIRLNVGRKKGDGAEGDDEKGKDTPVI</sequence>
<feature type="non-terminal residue" evidence="1">
    <location>
        <position position="1"/>
    </location>
</feature>
<evidence type="ECO:0000313" key="1">
    <source>
        <dbReference type="EMBL" id="CAG8745937.1"/>
    </source>
</evidence>
<comment type="caution">
    <text evidence="1">The sequence shown here is derived from an EMBL/GenBank/DDBJ whole genome shotgun (WGS) entry which is preliminary data.</text>
</comment>
<organism evidence="1 2">
    <name type="scientific">Acaulospora colombiana</name>
    <dbReference type="NCBI Taxonomy" id="27376"/>
    <lineage>
        <taxon>Eukaryota</taxon>
        <taxon>Fungi</taxon>
        <taxon>Fungi incertae sedis</taxon>
        <taxon>Mucoromycota</taxon>
        <taxon>Glomeromycotina</taxon>
        <taxon>Glomeromycetes</taxon>
        <taxon>Diversisporales</taxon>
        <taxon>Acaulosporaceae</taxon>
        <taxon>Acaulospora</taxon>
    </lineage>
</organism>
<accession>A0ACA9QCT0</accession>
<dbReference type="EMBL" id="CAJVPT010050421">
    <property type="protein sequence ID" value="CAG8745937.1"/>
    <property type="molecule type" value="Genomic_DNA"/>
</dbReference>